<feature type="region of interest" description="Disordered" evidence="3">
    <location>
        <begin position="70"/>
        <end position="105"/>
    </location>
</feature>
<keyword evidence="8" id="KW-1185">Reference proteome</keyword>
<feature type="domain" description="FUZ/MON1/HPS1 third Longin" evidence="6">
    <location>
        <begin position="420"/>
        <end position="518"/>
    </location>
</feature>
<dbReference type="EnsemblMetazoa" id="GPAI045304-RA">
    <property type="protein sequence ID" value="GPAI045304-PA"/>
    <property type="gene ID" value="GPAI045304"/>
</dbReference>
<reference evidence="7" key="2">
    <citation type="submission" date="2020-05" db="UniProtKB">
        <authorList>
            <consortium name="EnsemblMetazoa"/>
        </authorList>
    </citation>
    <scope>IDENTIFICATION</scope>
    <source>
        <strain evidence="7">IAEA</strain>
    </source>
</reference>
<evidence type="ECO:0000256" key="3">
    <source>
        <dbReference type="SAM" id="MobiDB-lite"/>
    </source>
</evidence>
<feature type="domain" description="FUZ/MON1/HPS1 second Longin" evidence="5">
    <location>
        <begin position="287"/>
        <end position="386"/>
    </location>
</feature>
<reference evidence="8" key="1">
    <citation type="submission" date="2014-03" db="EMBL/GenBank/DDBJ databases">
        <authorList>
            <person name="Aksoy S."/>
            <person name="Warren W."/>
            <person name="Wilson R.K."/>
        </authorList>
    </citation>
    <scope>NUCLEOTIDE SEQUENCE [LARGE SCALE GENOMIC DNA]</scope>
    <source>
        <strain evidence="8">IAEA</strain>
    </source>
</reference>
<name>A0A1B0AGW3_GLOPL</name>
<dbReference type="InterPro" id="IPR043972">
    <property type="entry name" value="FUZ/MON1/HPS1_longin_1"/>
</dbReference>
<dbReference type="GO" id="GO:0035658">
    <property type="term" value="C:Mon1-Ccz1 complex"/>
    <property type="evidence" value="ECO:0007669"/>
    <property type="project" value="TreeGrafter"/>
</dbReference>
<comment type="similarity">
    <text evidence="1 2">Belongs to the MON1/SAND family.</text>
</comment>
<dbReference type="STRING" id="7398.A0A1B0AGW3"/>
<dbReference type="InterPro" id="IPR043971">
    <property type="entry name" value="FUZ/MON1/HPS1_longin_2"/>
</dbReference>
<organism evidence="7 8">
    <name type="scientific">Glossina pallidipes</name>
    <name type="common">Tsetse fly</name>
    <dbReference type="NCBI Taxonomy" id="7398"/>
    <lineage>
        <taxon>Eukaryota</taxon>
        <taxon>Metazoa</taxon>
        <taxon>Ecdysozoa</taxon>
        <taxon>Arthropoda</taxon>
        <taxon>Hexapoda</taxon>
        <taxon>Insecta</taxon>
        <taxon>Pterygota</taxon>
        <taxon>Neoptera</taxon>
        <taxon>Endopterygota</taxon>
        <taxon>Diptera</taxon>
        <taxon>Brachycera</taxon>
        <taxon>Muscomorpha</taxon>
        <taxon>Hippoboscoidea</taxon>
        <taxon>Glossinidae</taxon>
        <taxon>Glossina</taxon>
    </lineage>
</organism>
<protein>
    <recommendedName>
        <fullName evidence="2">Vacuolar fusion protein MON1 homolog</fullName>
    </recommendedName>
</protein>
<feature type="compositionally biased region" description="Basic and acidic residues" evidence="3">
    <location>
        <begin position="85"/>
        <end position="96"/>
    </location>
</feature>
<dbReference type="InterPro" id="IPR043970">
    <property type="entry name" value="FUZ/MON1/HPS1_longin_3"/>
</dbReference>
<proteinExistence type="inferred from homology"/>
<dbReference type="Pfam" id="PF19038">
    <property type="entry name" value="Fuz_longin_3"/>
    <property type="match status" value="1"/>
</dbReference>
<evidence type="ECO:0000256" key="1">
    <source>
        <dbReference type="ARBA" id="ARBA00008968"/>
    </source>
</evidence>
<dbReference type="Pfam" id="PF19036">
    <property type="entry name" value="Fuz_longin_1"/>
    <property type="match status" value="1"/>
</dbReference>
<comment type="function">
    <text evidence="2">Plays an important role in membrane trafficking through the secretory apparatus.</text>
</comment>
<sequence>MTVLENIAFLEGSILKFDRETISPAANSTAPHIHAQSEKDDADSYSDAEAGVGGIISEILEEMGQQQCVPPTSATKFSTGSLVEKATDETEPDKETLPTSSDAPTDCLHNPTWRFQKKHIFILSEAGKPVFSLHGNEENLASIFGVIQALVSFVQDGQDEIKSIRAKDVQIVFLLKPSLILVAVSRTGFSAAQLEMQLSDVYHQIISTLTFRHLKNVFSKHKGFDLRRLLAGSERLIRHLVLSDSSTGQTNKNVFTFLTNSIRVLPMQAAARLSIVNAIKENCHNHKNLVFAVLIINNQLITMVRMKKYSINPADLRLVFNLVESSESFKNYDENWTPLCLPRFDENGFLHAHVSYLTESCQACLLLFSVDKDDFFDLSEVKKRITEKLERTQCFSIINEAAMKTKKVKLPTFGSDIPELKHFLYKPNAIAQLLCSDFPRPYNTIEGFRHLEATYCNLIECVHSVHRPLKLIYKTKSNEILLAWVTSAYELYAVFEPFAEKSTIIKHVDKLIKGIDKEFDTFFINSHPTF</sequence>
<evidence type="ECO:0000259" key="5">
    <source>
        <dbReference type="Pfam" id="PF19037"/>
    </source>
</evidence>
<evidence type="ECO:0000259" key="6">
    <source>
        <dbReference type="Pfam" id="PF19038"/>
    </source>
</evidence>
<dbReference type="GO" id="GO:0032510">
    <property type="term" value="P:endosome to lysosome transport via multivesicular body sorting pathway"/>
    <property type="evidence" value="ECO:0007669"/>
    <property type="project" value="TreeGrafter"/>
</dbReference>
<evidence type="ECO:0000256" key="2">
    <source>
        <dbReference type="RuleBase" id="RU367048"/>
    </source>
</evidence>
<dbReference type="InterPro" id="IPR004353">
    <property type="entry name" value="Mon1"/>
</dbReference>
<dbReference type="PANTHER" id="PTHR13027:SF7">
    <property type="entry name" value="VACUOLAR FUSION PROTEIN MON1 HOMOLOG"/>
    <property type="match status" value="1"/>
</dbReference>
<dbReference type="PRINTS" id="PR01546">
    <property type="entry name" value="YEAST73DUF"/>
</dbReference>
<dbReference type="AlphaFoldDB" id="A0A1B0AGW3"/>
<dbReference type="Pfam" id="PF19037">
    <property type="entry name" value="Fuz_longin_2"/>
    <property type="match status" value="1"/>
</dbReference>
<dbReference type="GO" id="GO:0006623">
    <property type="term" value="P:protein targeting to vacuole"/>
    <property type="evidence" value="ECO:0007669"/>
    <property type="project" value="UniProtKB-UniRule"/>
</dbReference>
<accession>A0A1B0AGW3</accession>
<dbReference type="VEuPathDB" id="VectorBase:GPAI045304"/>
<evidence type="ECO:0000259" key="4">
    <source>
        <dbReference type="Pfam" id="PF19036"/>
    </source>
</evidence>
<feature type="domain" description="FUZ/MON1/HPS1 first Longin" evidence="4">
    <location>
        <begin position="118"/>
        <end position="240"/>
    </location>
</feature>
<dbReference type="Proteomes" id="UP000092445">
    <property type="component" value="Unassembled WGS sequence"/>
</dbReference>
<feature type="compositionally biased region" description="Polar residues" evidence="3">
    <location>
        <begin position="70"/>
        <end position="81"/>
    </location>
</feature>
<evidence type="ECO:0000313" key="8">
    <source>
        <dbReference type="Proteomes" id="UP000092445"/>
    </source>
</evidence>
<feature type="region of interest" description="Disordered" evidence="3">
    <location>
        <begin position="27"/>
        <end position="48"/>
    </location>
</feature>
<dbReference type="PANTHER" id="PTHR13027">
    <property type="entry name" value="SAND PROTEIN-RELATED"/>
    <property type="match status" value="1"/>
</dbReference>
<evidence type="ECO:0000313" key="7">
    <source>
        <dbReference type="EnsemblMetazoa" id="GPAI045304-PA"/>
    </source>
</evidence>